<organism evidence="1 2">
    <name type="scientific">Tuber melanosporum (strain Mel28)</name>
    <name type="common">Perigord black truffle</name>
    <dbReference type="NCBI Taxonomy" id="656061"/>
    <lineage>
        <taxon>Eukaryota</taxon>
        <taxon>Fungi</taxon>
        <taxon>Dikarya</taxon>
        <taxon>Ascomycota</taxon>
        <taxon>Pezizomycotina</taxon>
        <taxon>Pezizomycetes</taxon>
        <taxon>Pezizales</taxon>
        <taxon>Tuberaceae</taxon>
        <taxon>Tuber</taxon>
    </lineage>
</organism>
<dbReference type="RefSeq" id="XP_002836547.1">
    <property type="nucleotide sequence ID" value="XM_002836501.1"/>
</dbReference>
<evidence type="ECO:0000313" key="2">
    <source>
        <dbReference type="Proteomes" id="UP000006911"/>
    </source>
</evidence>
<dbReference type="KEGG" id="tml:GSTUM_00002938001"/>
<dbReference type="InParanoid" id="D5G895"/>
<name>D5G895_TUBMM</name>
<dbReference type="AlphaFoldDB" id="D5G895"/>
<dbReference type="HOGENOM" id="CLU_2724040_0_0_1"/>
<evidence type="ECO:0000313" key="1">
    <source>
        <dbReference type="EMBL" id="CAZ80738.1"/>
    </source>
</evidence>
<gene>
    <name evidence="1" type="ORF">GSTUM_00002938001</name>
</gene>
<keyword evidence="2" id="KW-1185">Reference proteome</keyword>
<accession>D5G895</accession>
<dbReference type="GeneID" id="9188340"/>
<sequence>MLFLPPPPKQLFENFSIPDVGSPLQVSCCGIIEWTSLESLSRNRSARSHPGWAKKRLGRIICGVIVTSEITF</sequence>
<dbReference type="EMBL" id="FN430041">
    <property type="protein sequence ID" value="CAZ80738.1"/>
    <property type="molecule type" value="Genomic_DNA"/>
</dbReference>
<protein>
    <submittedName>
        <fullName evidence="1">(Perigord truffle) hypothetical protein</fullName>
    </submittedName>
</protein>
<dbReference type="Proteomes" id="UP000006911">
    <property type="component" value="Unassembled WGS sequence"/>
</dbReference>
<reference evidence="1 2" key="1">
    <citation type="journal article" date="2010" name="Nature">
        <title>Perigord black truffle genome uncovers evolutionary origins and mechanisms of symbiosis.</title>
        <authorList>
            <person name="Martin F."/>
            <person name="Kohler A."/>
            <person name="Murat C."/>
            <person name="Balestrini R."/>
            <person name="Coutinho P.M."/>
            <person name="Jaillon O."/>
            <person name="Montanini B."/>
            <person name="Morin E."/>
            <person name="Noel B."/>
            <person name="Percudani R."/>
            <person name="Porcel B."/>
            <person name="Rubini A."/>
            <person name="Amicucci A."/>
            <person name="Amselem J."/>
            <person name="Anthouard V."/>
            <person name="Arcioni S."/>
            <person name="Artiguenave F."/>
            <person name="Aury J.M."/>
            <person name="Ballario P."/>
            <person name="Bolchi A."/>
            <person name="Brenna A."/>
            <person name="Brun A."/>
            <person name="Buee M."/>
            <person name="Cantarel B."/>
            <person name="Chevalier G."/>
            <person name="Couloux A."/>
            <person name="Da Silva C."/>
            <person name="Denoeud F."/>
            <person name="Duplessis S."/>
            <person name="Ghignone S."/>
            <person name="Hilselberger B."/>
            <person name="Iotti M."/>
            <person name="Marcais B."/>
            <person name="Mello A."/>
            <person name="Miranda M."/>
            <person name="Pacioni G."/>
            <person name="Quesneville H."/>
            <person name="Riccioni C."/>
            <person name="Ruotolo R."/>
            <person name="Splivallo R."/>
            <person name="Stocchi V."/>
            <person name="Tisserant E."/>
            <person name="Viscomi A.R."/>
            <person name="Zambonelli A."/>
            <person name="Zampieri E."/>
            <person name="Henrissat B."/>
            <person name="Lebrun M.H."/>
            <person name="Paolocci F."/>
            <person name="Bonfante P."/>
            <person name="Ottonello S."/>
            <person name="Wincker P."/>
        </authorList>
    </citation>
    <scope>NUCLEOTIDE SEQUENCE [LARGE SCALE GENOMIC DNA]</scope>
    <source>
        <strain evidence="1 2">Mel28</strain>
    </source>
</reference>
<proteinExistence type="predicted"/>